<evidence type="ECO:0000313" key="3">
    <source>
        <dbReference type="EMBL" id="XBH04885.1"/>
    </source>
</evidence>
<dbReference type="GO" id="GO:0019748">
    <property type="term" value="P:secondary metabolic process"/>
    <property type="evidence" value="ECO:0007669"/>
    <property type="project" value="TreeGrafter"/>
</dbReference>
<dbReference type="Pfam" id="PF04909">
    <property type="entry name" value="Amidohydro_2"/>
    <property type="match status" value="1"/>
</dbReference>
<organism evidence="3">
    <name type="scientific">Singulisphaera sp. Ch08</name>
    <dbReference type="NCBI Taxonomy" id="3120278"/>
    <lineage>
        <taxon>Bacteria</taxon>
        <taxon>Pseudomonadati</taxon>
        <taxon>Planctomycetota</taxon>
        <taxon>Planctomycetia</taxon>
        <taxon>Isosphaerales</taxon>
        <taxon>Isosphaeraceae</taxon>
        <taxon>Singulisphaera</taxon>
    </lineage>
</organism>
<evidence type="ECO:0000256" key="1">
    <source>
        <dbReference type="ARBA" id="ARBA00023239"/>
    </source>
</evidence>
<dbReference type="AlphaFoldDB" id="A0AAU7CI10"/>
<dbReference type="SUPFAM" id="SSF51556">
    <property type="entry name" value="Metallo-dependent hydrolases"/>
    <property type="match status" value="1"/>
</dbReference>
<gene>
    <name evidence="3" type="ORF">V5E97_02370</name>
</gene>
<keyword evidence="1" id="KW-0456">Lyase</keyword>
<proteinExistence type="predicted"/>
<dbReference type="EMBL" id="CP155447">
    <property type="protein sequence ID" value="XBH04885.1"/>
    <property type="molecule type" value="Genomic_DNA"/>
</dbReference>
<dbReference type="InterPro" id="IPR032466">
    <property type="entry name" value="Metal_Hydrolase"/>
</dbReference>
<dbReference type="GO" id="GO:0016787">
    <property type="term" value="F:hydrolase activity"/>
    <property type="evidence" value="ECO:0007669"/>
    <property type="project" value="InterPro"/>
</dbReference>
<dbReference type="GO" id="GO:0016831">
    <property type="term" value="F:carboxy-lyase activity"/>
    <property type="evidence" value="ECO:0007669"/>
    <property type="project" value="InterPro"/>
</dbReference>
<feature type="domain" description="Amidohydrolase-related" evidence="2">
    <location>
        <begin position="38"/>
        <end position="257"/>
    </location>
</feature>
<dbReference type="RefSeq" id="WP_406697687.1">
    <property type="nucleotide sequence ID" value="NZ_CP155447.1"/>
</dbReference>
<name>A0AAU7CI10_9BACT</name>
<dbReference type="InterPro" id="IPR006680">
    <property type="entry name" value="Amidohydro-rel"/>
</dbReference>
<dbReference type="Gene3D" id="3.20.20.140">
    <property type="entry name" value="Metal-dependent hydrolases"/>
    <property type="match status" value="1"/>
</dbReference>
<accession>A0AAU7CI10</accession>
<dbReference type="PANTHER" id="PTHR21240">
    <property type="entry name" value="2-AMINO-3-CARBOXYLMUCONATE-6-SEMIALDEHYDE DECARBOXYLASE"/>
    <property type="match status" value="1"/>
</dbReference>
<evidence type="ECO:0000259" key="2">
    <source>
        <dbReference type="Pfam" id="PF04909"/>
    </source>
</evidence>
<reference evidence="3" key="1">
    <citation type="submission" date="2024-05" db="EMBL/GenBank/DDBJ databases">
        <title>Planctomycetes of the genus Singulisphaera possess chitinolytic capabilities.</title>
        <authorList>
            <person name="Ivanova A."/>
        </authorList>
    </citation>
    <scope>NUCLEOTIDE SEQUENCE</scope>
    <source>
        <strain evidence="3">Ch08T</strain>
    </source>
</reference>
<dbReference type="PANTHER" id="PTHR21240:SF28">
    <property type="entry name" value="ISO-OROTATE DECARBOXYLASE (EUROFUNG)"/>
    <property type="match status" value="1"/>
</dbReference>
<dbReference type="InterPro" id="IPR032465">
    <property type="entry name" value="ACMSD"/>
</dbReference>
<dbReference type="GO" id="GO:0005737">
    <property type="term" value="C:cytoplasm"/>
    <property type="evidence" value="ECO:0007669"/>
    <property type="project" value="TreeGrafter"/>
</dbReference>
<protein>
    <submittedName>
        <fullName evidence="3">Amidohydrolase family protein</fullName>
    </submittedName>
</protein>
<sequence>MIIDFNAYLGHFAFRRLRHNSATSLLKRMDEKQIDKAVVSSASAITYRNTQAGNEELAAEVESHRDRLIPFAVINPFYAGWRDDLKACHETMGMKGVRLYPGWHNYRLADQSCHDLIDAATEREMLISIPIRVEDARDRSWLVDVPDIPLAEVTTLVKAFPKARFVLLNGIGYTSTPLGRKDGGLPANYLIEISRLDSVLANEIGQLMANLGADRVVFGTGMPFNYPDPALLKLEILDAGKDDKDLVAWKNAANWLRES</sequence>